<dbReference type="STRING" id="89524.SAMN05444370_103540"/>
<gene>
    <name evidence="1" type="ORF">SAMN05444370_103540</name>
</gene>
<name>A0A1H3ZHI2_9RHOB</name>
<keyword evidence="2" id="KW-1185">Reference proteome</keyword>
<protein>
    <submittedName>
        <fullName evidence="1">Head-tail adaptor</fullName>
    </submittedName>
</protein>
<evidence type="ECO:0000313" key="1">
    <source>
        <dbReference type="EMBL" id="SEA23117.1"/>
    </source>
</evidence>
<reference evidence="1 2" key="1">
    <citation type="submission" date="2016-10" db="EMBL/GenBank/DDBJ databases">
        <authorList>
            <person name="de Groot N.N."/>
        </authorList>
    </citation>
    <scope>NUCLEOTIDE SEQUENCE [LARGE SCALE GENOMIC DNA]</scope>
    <source>
        <strain evidence="1 2">DSM 15345</strain>
    </source>
</reference>
<dbReference type="AlphaFoldDB" id="A0A1H3ZHI2"/>
<dbReference type="Proteomes" id="UP000198703">
    <property type="component" value="Unassembled WGS sequence"/>
</dbReference>
<dbReference type="InterPro" id="IPR008767">
    <property type="entry name" value="Phage_SPP1_head-tail_adaptor"/>
</dbReference>
<dbReference type="OrthoDB" id="7570189at2"/>
<sequence length="112" mass="12158">MKSPLLNRLLTLEAPTRAEDGAGGATLGWTPLGAHWAELRSTSAREGVAGGVEASAVTHRATLRWAPFDAPSRPTAQQRFREGRRVFDILGVTEADPRNAHLHVWLREGAPL</sequence>
<organism evidence="1 2">
    <name type="scientific">Rubrimonas cliftonensis</name>
    <dbReference type="NCBI Taxonomy" id="89524"/>
    <lineage>
        <taxon>Bacteria</taxon>
        <taxon>Pseudomonadati</taxon>
        <taxon>Pseudomonadota</taxon>
        <taxon>Alphaproteobacteria</taxon>
        <taxon>Rhodobacterales</taxon>
        <taxon>Paracoccaceae</taxon>
        <taxon>Rubrimonas</taxon>
    </lineage>
</organism>
<dbReference type="Gene3D" id="2.40.10.270">
    <property type="entry name" value="Bacteriophage SPP1 head-tail adaptor protein"/>
    <property type="match status" value="1"/>
</dbReference>
<dbReference type="RefSeq" id="WP_093251450.1">
    <property type="nucleotide sequence ID" value="NZ_FNQM01000003.1"/>
</dbReference>
<accession>A0A1H3ZHI2</accession>
<proteinExistence type="predicted"/>
<evidence type="ECO:0000313" key="2">
    <source>
        <dbReference type="Proteomes" id="UP000198703"/>
    </source>
</evidence>
<dbReference type="Pfam" id="PF05521">
    <property type="entry name" value="Phage_HCP"/>
    <property type="match status" value="1"/>
</dbReference>
<dbReference type="InterPro" id="IPR038666">
    <property type="entry name" value="SSP1_head-tail_sf"/>
</dbReference>
<dbReference type="EMBL" id="FNQM01000003">
    <property type="protein sequence ID" value="SEA23117.1"/>
    <property type="molecule type" value="Genomic_DNA"/>
</dbReference>